<feature type="domain" description="Alpha galactosidase C-terminal" evidence="1">
    <location>
        <begin position="11"/>
        <end position="74"/>
    </location>
</feature>
<dbReference type="InterPro" id="IPR041233">
    <property type="entry name" value="Melibiase_C"/>
</dbReference>
<dbReference type="Pfam" id="PF17801">
    <property type="entry name" value="Melibiase_C"/>
    <property type="match status" value="1"/>
</dbReference>
<protein>
    <submittedName>
        <fullName evidence="3">Alpha galactosidase C-terminal beta sandwich domain-containing protein</fullName>
    </submittedName>
</protein>
<evidence type="ECO:0000313" key="2">
    <source>
        <dbReference type="Proteomes" id="UP000887540"/>
    </source>
</evidence>
<keyword evidence="2" id="KW-1185">Reference proteome</keyword>
<sequence length="79" mass="8731">MTPVYNNNTFSYAIALLNRGYSAQMTSFVFNNLGLNNPKGYMVMDLWASQIKGTFKPSDTYTASVNATGVHFIKAIALQ</sequence>
<name>A0A914CHP7_9BILA</name>
<proteinExistence type="predicted"/>
<dbReference type="WBParaSite" id="ACRNAN_scaffold10629.g20016.t1">
    <property type="protein sequence ID" value="ACRNAN_scaffold10629.g20016.t1"/>
    <property type="gene ID" value="ACRNAN_scaffold10629.g20016"/>
</dbReference>
<dbReference type="Proteomes" id="UP000887540">
    <property type="component" value="Unplaced"/>
</dbReference>
<evidence type="ECO:0000313" key="3">
    <source>
        <dbReference type="WBParaSite" id="ACRNAN_scaffold10629.g20016.t1"/>
    </source>
</evidence>
<dbReference type="Gene3D" id="2.60.40.1180">
    <property type="entry name" value="Golgi alpha-mannosidase II"/>
    <property type="match status" value="1"/>
</dbReference>
<dbReference type="SUPFAM" id="SSF51011">
    <property type="entry name" value="Glycosyl hydrolase domain"/>
    <property type="match status" value="1"/>
</dbReference>
<dbReference type="InterPro" id="IPR013780">
    <property type="entry name" value="Glyco_hydro_b"/>
</dbReference>
<evidence type="ECO:0000259" key="1">
    <source>
        <dbReference type="Pfam" id="PF17801"/>
    </source>
</evidence>
<accession>A0A914CHP7</accession>
<dbReference type="AlphaFoldDB" id="A0A914CHP7"/>
<reference evidence="3" key="1">
    <citation type="submission" date="2022-11" db="UniProtKB">
        <authorList>
            <consortium name="WormBaseParasite"/>
        </authorList>
    </citation>
    <scope>IDENTIFICATION</scope>
</reference>
<organism evidence="2 3">
    <name type="scientific">Acrobeloides nanus</name>
    <dbReference type="NCBI Taxonomy" id="290746"/>
    <lineage>
        <taxon>Eukaryota</taxon>
        <taxon>Metazoa</taxon>
        <taxon>Ecdysozoa</taxon>
        <taxon>Nematoda</taxon>
        <taxon>Chromadorea</taxon>
        <taxon>Rhabditida</taxon>
        <taxon>Tylenchina</taxon>
        <taxon>Cephalobomorpha</taxon>
        <taxon>Cephaloboidea</taxon>
        <taxon>Cephalobidae</taxon>
        <taxon>Acrobeloides</taxon>
    </lineage>
</organism>